<evidence type="ECO:0008006" key="4">
    <source>
        <dbReference type="Google" id="ProtNLM"/>
    </source>
</evidence>
<gene>
    <name evidence="2" type="ORF">MELLADRAFT_90953</name>
</gene>
<dbReference type="HOGENOM" id="CLU_016062_0_1_1"/>
<evidence type="ECO:0000313" key="2">
    <source>
        <dbReference type="EMBL" id="EGG11434.1"/>
    </source>
</evidence>
<dbReference type="KEGG" id="mlr:MELLADRAFT_90953"/>
<dbReference type="VEuPathDB" id="FungiDB:MELLADRAFT_90953"/>
<reference evidence="3" key="1">
    <citation type="journal article" date="2011" name="Proc. Natl. Acad. Sci. U.S.A.">
        <title>Obligate biotrophy features unraveled by the genomic analysis of rust fungi.</title>
        <authorList>
            <person name="Duplessis S."/>
            <person name="Cuomo C.A."/>
            <person name="Lin Y.-C."/>
            <person name="Aerts A."/>
            <person name="Tisserant E."/>
            <person name="Veneault-Fourrey C."/>
            <person name="Joly D.L."/>
            <person name="Hacquard S."/>
            <person name="Amselem J."/>
            <person name="Cantarel B.L."/>
            <person name="Chiu R."/>
            <person name="Coutinho P.M."/>
            <person name="Feau N."/>
            <person name="Field M."/>
            <person name="Frey P."/>
            <person name="Gelhaye E."/>
            <person name="Goldberg J."/>
            <person name="Grabherr M.G."/>
            <person name="Kodira C.D."/>
            <person name="Kohler A."/>
            <person name="Kuees U."/>
            <person name="Lindquist E.A."/>
            <person name="Lucas S.M."/>
            <person name="Mago R."/>
            <person name="Mauceli E."/>
            <person name="Morin E."/>
            <person name="Murat C."/>
            <person name="Pangilinan J.L."/>
            <person name="Park R."/>
            <person name="Pearson M."/>
            <person name="Quesneville H."/>
            <person name="Rouhier N."/>
            <person name="Sakthikumar S."/>
            <person name="Salamov A.A."/>
            <person name="Schmutz J."/>
            <person name="Selles B."/>
            <person name="Shapiro H."/>
            <person name="Tanguay P."/>
            <person name="Tuskan G.A."/>
            <person name="Henrissat B."/>
            <person name="Van de Peer Y."/>
            <person name="Rouze P."/>
            <person name="Ellis J.G."/>
            <person name="Dodds P.N."/>
            <person name="Schein J.E."/>
            <person name="Zhong S."/>
            <person name="Hamelin R.C."/>
            <person name="Grigoriev I.V."/>
            <person name="Szabo L.J."/>
            <person name="Martin F."/>
        </authorList>
    </citation>
    <scope>NUCLEOTIDE SEQUENCE [LARGE SCALE GENOMIC DNA]</scope>
    <source>
        <strain evidence="3">98AG31 / pathotype 3-4-7</strain>
    </source>
</reference>
<dbReference type="EMBL" id="GL883092">
    <property type="protein sequence ID" value="EGG11434.1"/>
    <property type="molecule type" value="Genomic_DNA"/>
</dbReference>
<evidence type="ECO:0000313" key="3">
    <source>
        <dbReference type="Proteomes" id="UP000001072"/>
    </source>
</evidence>
<keyword evidence="3" id="KW-1185">Reference proteome</keyword>
<organism evidence="3">
    <name type="scientific">Melampsora larici-populina (strain 98AG31 / pathotype 3-4-7)</name>
    <name type="common">Poplar leaf rust fungus</name>
    <dbReference type="NCBI Taxonomy" id="747676"/>
    <lineage>
        <taxon>Eukaryota</taxon>
        <taxon>Fungi</taxon>
        <taxon>Dikarya</taxon>
        <taxon>Basidiomycota</taxon>
        <taxon>Pucciniomycotina</taxon>
        <taxon>Pucciniomycetes</taxon>
        <taxon>Pucciniales</taxon>
        <taxon>Melampsoraceae</taxon>
        <taxon>Melampsora</taxon>
    </lineage>
</organism>
<evidence type="ECO:0000256" key="1">
    <source>
        <dbReference type="SAM" id="MobiDB-lite"/>
    </source>
</evidence>
<sequence>MSGYDSGDSEPALSHPTQTDGNFSTNPVVADQITAQPDPTLFDDITPLPDPNNTTSETKKKKRNRPKKTGKKFKQPVPSSGKLKTYIDHGTTCDTQGYPIYPNGDTVFVREAKDQITNFVIPLSNLTTSRFPVCPAVKCSGRHVWTQCPGTSCRIDIEKESGWGVLCHSGTHMHVWPSSKKADPLAMLALKAQLVKNPKAGPLVLKLRRKVLVAKGLMPEKESKGGGDRLILDLMHWGRNGLRLISTSLLGADVHITFQTEWIAEQLVRRDQNRKVYSGGLLLDVTYRFFHNGYLLTTSMYNEIMHCWIPIQLTWIWGQEVNHYRAHFSTLLKQIKEADLTHHKRELLVQQVVDFSVAQKKGFVTAYMEVFNKNDPAKALDKLKGCHEHYCQSITRITKNRNVVDASQVKNFKFLALDLLEPDQPNGMCLGDKFDQLARLFPKSNPWLDWWNTADIHAMLFCARPRLPLDDPPLPGHEFEGNLPDTTNGQESMHRQYYILT</sequence>
<proteinExistence type="predicted"/>
<dbReference type="AlphaFoldDB" id="F4R857"/>
<feature type="region of interest" description="Disordered" evidence="1">
    <location>
        <begin position="1"/>
        <end position="81"/>
    </location>
</feature>
<accession>F4R857</accession>
<dbReference type="InParanoid" id="F4R857"/>
<protein>
    <recommendedName>
        <fullName evidence="4">GCM domain-containing protein</fullName>
    </recommendedName>
</protein>
<dbReference type="Proteomes" id="UP000001072">
    <property type="component" value="Unassembled WGS sequence"/>
</dbReference>
<dbReference type="eggNOG" id="ENOG502S7P8">
    <property type="taxonomic scope" value="Eukaryota"/>
</dbReference>
<feature type="compositionally biased region" description="Polar residues" evidence="1">
    <location>
        <begin position="15"/>
        <end position="37"/>
    </location>
</feature>
<name>F4R857_MELLP</name>
<dbReference type="RefSeq" id="XP_007405069.1">
    <property type="nucleotide sequence ID" value="XM_007405007.1"/>
</dbReference>
<feature type="compositionally biased region" description="Basic residues" evidence="1">
    <location>
        <begin position="59"/>
        <end position="74"/>
    </location>
</feature>
<dbReference type="GeneID" id="18935738"/>